<evidence type="ECO:0000313" key="2">
    <source>
        <dbReference type="Proteomes" id="UP001196661"/>
    </source>
</evidence>
<reference evidence="1 2" key="1">
    <citation type="journal article" date="2021" name="Mar. Drugs">
        <title>Genome Reduction and Secondary Metabolism of the Marine Sponge-Associated Cyanobacterium Leptothoe.</title>
        <authorList>
            <person name="Konstantinou D."/>
            <person name="Popin R.V."/>
            <person name="Fewer D.P."/>
            <person name="Sivonen K."/>
            <person name="Gkelis S."/>
        </authorList>
    </citation>
    <scope>NUCLEOTIDE SEQUENCE [LARGE SCALE GENOMIC DNA]</scope>
    <source>
        <strain evidence="1 2">TAU-MAC 1615</strain>
    </source>
</reference>
<dbReference type="RefSeq" id="WP_215618193.1">
    <property type="nucleotide sequence ID" value="NZ_JADOER010000007.1"/>
</dbReference>
<evidence type="ECO:0008006" key="3">
    <source>
        <dbReference type="Google" id="ProtNLM"/>
    </source>
</evidence>
<dbReference type="EMBL" id="JADOER010000007">
    <property type="protein sequence ID" value="MBT9312294.1"/>
    <property type="molecule type" value="Genomic_DNA"/>
</dbReference>
<name>A0ABS5Y374_9CYAN</name>
<proteinExistence type="predicted"/>
<accession>A0ABS5Y374</accession>
<protein>
    <recommendedName>
        <fullName evidence="3">PsbP C-terminal domain-containing protein</fullName>
    </recommendedName>
</protein>
<evidence type="ECO:0000313" key="1">
    <source>
        <dbReference type="EMBL" id="MBT9312294.1"/>
    </source>
</evidence>
<dbReference type="Proteomes" id="UP001196661">
    <property type="component" value="Unassembled WGS sequence"/>
</dbReference>
<gene>
    <name evidence="1" type="ORF">IXB28_08770</name>
</gene>
<comment type="caution">
    <text evidence="1">The sequence shown here is derived from an EMBL/GenBank/DDBJ whole genome shotgun (WGS) entry which is preliminary data.</text>
</comment>
<keyword evidence="2" id="KW-1185">Reference proteome</keyword>
<sequence>MGAFGIVLAASSPALSTAPSYLQAARDIRFKPTHTPPESKQEQATTDDFDSYKSEQFTVLYPKTWQATPEGSNSVAISSPTVGASEPIRTEIKLLREDPNTVVPQTLDQLSAEGASIQRYSLVSVDNQSGFRIWYNAETDQQSLMTFVGYGDQQTAILTSHYNANDPNTEAIVTALHNSFTNHSVAQAITP</sequence>
<organism evidence="1 2">
    <name type="scientific">Leptothoe kymatousa TAU-MAC 1615</name>
    <dbReference type="NCBI Taxonomy" id="2364775"/>
    <lineage>
        <taxon>Bacteria</taxon>
        <taxon>Bacillati</taxon>
        <taxon>Cyanobacteriota</taxon>
        <taxon>Cyanophyceae</taxon>
        <taxon>Nodosilineales</taxon>
        <taxon>Cymatolegaceae</taxon>
        <taxon>Leptothoe</taxon>
        <taxon>Leptothoe kymatousa</taxon>
    </lineage>
</organism>